<evidence type="ECO:0000313" key="8">
    <source>
        <dbReference type="EMBL" id="QIN29401.1"/>
    </source>
</evidence>
<evidence type="ECO:0000256" key="1">
    <source>
        <dbReference type="ARBA" id="ARBA00005254"/>
    </source>
</evidence>
<dbReference type="RefSeq" id="WP_102163103.1">
    <property type="nucleotide sequence ID" value="NZ_CP035810.1"/>
</dbReference>
<keyword evidence="9" id="KW-1185">Reference proteome</keyword>
<dbReference type="InterPro" id="IPR014748">
    <property type="entry name" value="Enoyl-CoA_hydra_C"/>
</dbReference>
<organism evidence="7 9">
    <name type="scientific">Brevibacterium luteolum</name>
    <dbReference type="NCBI Taxonomy" id="199591"/>
    <lineage>
        <taxon>Bacteria</taxon>
        <taxon>Bacillati</taxon>
        <taxon>Actinomycetota</taxon>
        <taxon>Actinomycetes</taxon>
        <taxon>Micrococcales</taxon>
        <taxon>Brevibacteriaceae</taxon>
        <taxon>Brevibacterium</taxon>
    </lineage>
</organism>
<keyword evidence="8" id="KW-0456">Lyase</keyword>
<sequence>MTNESATTASGPATTDAPVTVTVEGAVALVMIDAAQTRNALSMPVMGALIDALTEIGERTDVHAVVLSTAGHVFCSGHDLKEIRGADHARQQEIFERCSQLMLLIQSIPQPVIAAVQGVATAAGCQLVATCDLAVAAESARFGTPGVRIGLFCSTPMVALSRAVPRKTAMRMLMTGDLLDAEQALAFGLVSHVVADDELAAAASQVAQTVAEASAATVAIGKQAFYQQIHLDTPGAYAQMSETMAANAVMPDAQEGIDAFLTKRQPQWQHRTDGT</sequence>
<dbReference type="GO" id="GO:0016836">
    <property type="term" value="F:hydro-lyase activity"/>
    <property type="evidence" value="ECO:0007669"/>
    <property type="project" value="TreeGrafter"/>
</dbReference>
<dbReference type="Proteomes" id="UP000235703">
    <property type="component" value="Unassembled WGS sequence"/>
</dbReference>
<reference evidence="7 9" key="1">
    <citation type="submission" date="2017-09" db="EMBL/GenBank/DDBJ databases">
        <title>Bacterial strain isolated from the female urinary microbiota.</title>
        <authorList>
            <person name="Thomas-White K."/>
            <person name="Kumar N."/>
            <person name="Forster S."/>
            <person name="Putonti C."/>
            <person name="Lawley T."/>
            <person name="Wolfe A.J."/>
        </authorList>
    </citation>
    <scope>NUCLEOTIDE SEQUENCE [LARGE SCALE GENOMIC DNA]</scope>
    <source>
        <strain evidence="7 9">UMB0680</strain>
    </source>
</reference>
<dbReference type="EMBL" id="CP035810">
    <property type="protein sequence ID" value="QIN29401.1"/>
    <property type="molecule type" value="Genomic_DNA"/>
</dbReference>
<evidence type="ECO:0000256" key="5">
    <source>
        <dbReference type="ARBA" id="ARBA00037410"/>
    </source>
</evidence>
<dbReference type="PANTHER" id="PTHR43602">
    <property type="match status" value="1"/>
</dbReference>
<dbReference type="KEGG" id="blut:EW640_09005"/>
<name>A0A2N6PEK4_9MICO</name>
<dbReference type="InterPro" id="IPR052377">
    <property type="entry name" value="Mitochondrial_ECH-domain"/>
</dbReference>
<dbReference type="CDD" id="cd06558">
    <property type="entry name" value="crotonase-like"/>
    <property type="match status" value="1"/>
</dbReference>
<evidence type="ECO:0000313" key="7">
    <source>
        <dbReference type="EMBL" id="PMB97098.1"/>
    </source>
</evidence>
<dbReference type="InterPro" id="IPR001753">
    <property type="entry name" value="Enoyl-CoA_hydra/iso"/>
</dbReference>
<keyword evidence="2" id="KW-0276">Fatty acid metabolism</keyword>
<keyword evidence="3" id="KW-0809">Transit peptide</keyword>
<evidence type="ECO:0000256" key="4">
    <source>
        <dbReference type="ARBA" id="ARBA00023098"/>
    </source>
</evidence>
<gene>
    <name evidence="7" type="ORF">CJ198_13350</name>
    <name evidence="8" type="ORF">EW640_09005</name>
</gene>
<evidence type="ECO:0000313" key="9">
    <source>
        <dbReference type="Proteomes" id="UP000235703"/>
    </source>
</evidence>
<dbReference type="AlphaFoldDB" id="A0A2N6PEK4"/>
<dbReference type="Gene3D" id="1.10.12.10">
    <property type="entry name" value="Lyase 2-enoyl-coa Hydratase, Chain A, domain 2"/>
    <property type="match status" value="1"/>
</dbReference>
<evidence type="ECO:0000313" key="10">
    <source>
        <dbReference type="Proteomes" id="UP000501518"/>
    </source>
</evidence>
<keyword evidence="4" id="KW-0443">Lipid metabolism</keyword>
<dbReference type="GO" id="GO:0006631">
    <property type="term" value="P:fatty acid metabolic process"/>
    <property type="evidence" value="ECO:0007669"/>
    <property type="project" value="UniProtKB-KW"/>
</dbReference>
<dbReference type="EMBL" id="PNFZ01000010">
    <property type="protein sequence ID" value="PMB97098.1"/>
    <property type="molecule type" value="Genomic_DNA"/>
</dbReference>
<dbReference type="Proteomes" id="UP000501518">
    <property type="component" value="Chromosome"/>
</dbReference>
<comment type="function">
    <text evidence="5">May play a role in fatty acid biosynthesis and insulin sensitivity.</text>
</comment>
<dbReference type="Pfam" id="PF00378">
    <property type="entry name" value="ECH_1"/>
    <property type="match status" value="1"/>
</dbReference>
<dbReference type="GeneID" id="86844099"/>
<accession>A0A2N6PEK4</accession>
<evidence type="ECO:0000256" key="2">
    <source>
        <dbReference type="ARBA" id="ARBA00022832"/>
    </source>
</evidence>
<dbReference type="Gene3D" id="3.90.226.10">
    <property type="entry name" value="2-enoyl-CoA Hydratase, Chain A, domain 1"/>
    <property type="match status" value="1"/>
</dbReference>
<reference evidence="8 10" key="2">
    <citation type="submission" date="2019-02" db="EMBL/GenBank/DDBJ databases">
        <title>Complete Genome Sequence and Methylome Analysis of Brevibacterium luteolum NEB1784.</title>
        <authorList>
            <person name="Fomenkov A."/>
            <person name="Roberts R.J."/>
        </authorList>
    </citation>
    <scope>NUCLEOTIDE SEQUENCE [LARGE SCALE GENOMIC DNA]</scope>
    <source>
        <strain evidence="8 10">NEB1784</strain>
    </source>
</reference>
<evidence type="ECO:0000256" key="6">
    <source>
        <dbReference type="ARBA" id="ARBA00040545"/>
    </source>
</evidence>
<dbReference type="OrthoDB" id="8452484at2"/>
<dbReference type="PANTHER" id="PTHR43602:SF1">
    <property type="entry name" value="ENOYL-COA HYDRATASE DOMAIN-CONTAINING PROTEIN 3, MITOCHONDRIAL"/>
    <property type="match status" value="1"/>
</dbReference>
<dbReference type="NCBIfam" id="NF006008">
    <property type="entry name" value="PRK08139.1"/>
    <property type="match status" value="1"/>
</dbReference>
<comment type="similarity">
    <text evidence="1">Belongs to the enoyl-CoA hydratase/isomerase family.</text>
</comment>
<protein>
    <recommendedName>
        <fullName evidence="6">Enoyl-CoA hydratase domain-containing protein 3, mitochondrial</fullName>
    </recommendedName>
</protein>
<evidence type="ECO:0000256" key="3">
    <source>
        <dbReference type="ARBA" id="ARBA00022946"/>
    </source>
</evidence>
<dbReference type="InterPro" id="IPR029045">
    <property type="entry name" value="ClpP/crotonase-like_dom_sf"/>
</dbReference>
<dbReference type="SUPFAM" id="SSF52096">
    <property type="entry name" value="ClpP/crotonase"/>
    <property type="match status" value="1"/>
</dbReference>
<proteinExistence type="inferred from homology"/>